<dbReference type="eggNOG" id="KOG2501">
    <property type="taxonomic scope" value="Eukaryota"/>
</dbReference>
<dbReference type="AlphaFoldDB" id="K3WGP6"/>
<dbReference type="GO" id="GO:0031397">
    <property type="term" value="P:negative regulation of protein ubiquitination"/>
    <property type="evidence" value="ECO:0007669"/>
    <property type="project" value="TreeGrafter"/>
</dbReference>
<reference evidence="2" key="3">
    <citation type="submission" date="2015-02" db="UniProtKB">
        <authorList>
            <consortium name="EnsemblProtists"/>
        </authorList>
    </citation>
    <scope>IDENTIFICATION</scope>
    <source>
        <strain evidence="2">DAOM BR144</strain>
    </source>
</reference>
<organism evidence="2 3">
    <name type="scientific">Globisporangium ultimum (strain ATCC 200006 / CBS 805.95 / DAOM BR144)</name>
    <name type="common">Pythium ultimum</name>
    <dbReference type="NCBI Taxonomy" id="431595"/>
    <lineage>
        <taxon>Eukaryota</taxon>
        <taxon>Sar</taxon>
        <taxon>Stramenopiles</taxon>
        <taxon>Oomycota</taxon>
        <taxon>Peronosporomycetes</taxon>
        <taxon>Pythiales</taxon>
        <taxon>Pythiaceae</taxon>
        <taxon>Globisporangium</taxon>
    </lineage>
</organism>
<dbReference type="InterPro" id="IPR013766">
    <property type="entry name" value="Thioredoxin_domain"/>
</dbReference>
<keyword evidence="3" id="KW-1185">Reference proteome</keyword>
<accession>K3WGP6</accession>
<evidence type="ECO:0000313" key="2">
    <source>
        <dbReference type="EnsemblProtists" id="PYU1_T004137"/>
    </source>
</evidence>
<dbReference type="EMBL" id="GL376567">
    <property type="status" value="NOT_ANNOTATED_CDS"/>
    <property type="molecule type" value="Genomic_DNA"/>
</dbReference>
<dbReference type="OMA" id="TDDYKHE"/>
<sequence length="148" mass="16290">MSAVWNELVGEQLRTKGGNKATADVLAGKKVIGLYFSAHWCPPCRGFTPVLSETYEEVVEAHPEFELIFVSADQGVEAFEEYFGEMPFTAVPFENRAQEEALSRKFDVTGIPTLIFLNDKGEVITADGRSVVAKANGDVESIWAELSK</sequence>
<evidence type="ECO:0000259" key="1">
    <source>
        <dbReference type="PROSITE" id="PS51352"/>
    </source>
</evidence>
<dbReference type="Proteomes" id="UP000019132">
    <property type="component" value="Unassembled WGS sequence"/>
</dbReference>
<dbReference type="GO" id="GO:0004791">
    <property type="term" value="F:thioredoxin-disulfide reductase (NADPH) activity"/>
    <property type="evidence" value="ECO:0007669"/>
    <property type="project" value="TreeGrafter"/>
</dbReference>
<reference evidence="3" key="2">
    <citation type="submission" date="2010-04" db="EMBL/GenBank/DDBJ databases">
        <authorList>
            <person name="Buell R."/>
            <person name="Hamilton J."/>
            <person name="Hostetler J."/>
        </authorList>
    </citation>
    <scope>NUCLEOTIDE SEQUENCE [LARGE SCALE GENOMIC DNA]</scope>
    <source>
        <strain evidence="3">DAOM:BR144</strain>
    </source>
</reference>
<name>K3WGP6_GLOUD</name>
<dbReference type="HOGENOM" id="CLU_116457_1_1_1"/>
<protein>
    <recommendedName>
        <fullName evidence="1">Thioredoxin domain-containing protein</fullName>
    </recommendedName>
</protein>
<dbReference type="GO" id="GO:0005634">
    <property type="term" value="C:nucleus"/>
    <property type="evidence" value="ECO:0007669"/>
    <property type="project" value="TreeGrafter"/>
</dbReference>
<dbReference type="VEuPathDB" id="FungiDB:PYU1_G004127"/>
<reference evidence="3" key="1">
    <citation type="journal article" date="2010" name="Genome Biol.">
        <title>Genome sequence of the necrotrophic plant pathogen Pythium ultimum reveals original pathogenicity mechanisms and effector repertoire.</title>
        <authorList>
            <person name="Levesque C.A."/>
            <person name="Brouwer H."/>
            <person name="Cano L."/>
            <person name="Hamilton J.P."/>
            <person name="Holt C."/>
            <person name="Huitema E."/>
            <person name="Raffaele S."/>
            <person name="Robideau G.P."/>
            <person name="Thines M."/>
            <person name="Win J."/>
            <person name="Zerillo M.M."/>
            <person name="Beakes G.W."/>
            <person name="Boore J.L."/>
            <person name="Busam D."/>
            <person name="Dumas B."/>
            <person name="Ferriera S."/>
            <person name="Fuerstenberg S.I."/>
            <person name="Gachon C.M."/>
            <person name="Gaulin E."/>
            <person name="Govers F."/>
            <person name="Grenville-Briggs L."/>
            <person name="Horner N."/>
            <person name="Hostetler J."/>
            <person name="Jiang R.H."/>
            <person name="Johnson J."/>
            <person name="Krajaejun T."/>
            <person name="Lin H."/>
            <person name="Meijer H.J."/>
            <person name="Moore B."/>
            <person name="Morris P."/>
            <person name="Phuntmart V."/>
            <person name="Puiu D."/>
            <person name="Shetty J."/>
            <person name="Stajich J.E."/>
            <person name="Tripathy S."/>
            <person name="Wawra S."/>
            <person name="van West P."/>
            <person name="Whitty B.R."/>
            <person name="Coutinho P.M."/>
            <person name="Henrissat B."/>
            <person name="Martin F."/>
            <person name="Thomas P.D."/>
            <person name="Tyler B.M."/>
            <person name="De Vries R.P."/>
            <person name="Kamoun S."/>
            <person name="Yandell M."/>
            <person name="Tisserat N."/>
            <person name="Buell C.R."/>
        </authorList>
    </citation>
    <scope>NUCLEOTIDE SEQUENCE</scope>
    <source>
        <strain evidence="3">DAOM:BR144</strain>
    </source>
</reference>
<dbReference type="STRING" id="431595.K3WGP6"/>
<dbReference type="PANTHER" id="PTHR46472">
    <property type="entry name" value="NUCLEOREDOXIN"/>
    <property type="match status" value="1"/>
</dbReference>
<feature type="domain" description="Thioredoxin" evidence="1">
    <location>
        <begin position="1"/>
        <end position="137"/>
    </location>
</feature>
<dbReference type="PANTHER" id="PTHR46472:SF1">
    <property type="entry name" value="NUCLEOREDOXIN"/>
    <property type="match status" value="1"/>
</dbReference>
<dbReference type="EnsemblProtists" id="PYU1_T004137">
    <property type="protein sequence ID" value="PYU1_T004137"/>
    <property type="gene ID" value="PYU1_G004127"/>
</dbReference>
<dbReference type="Pfam" id="PF13905">
    <property type="entry name" value="Thioredoxin_8"/>
    <property type="match status" value="1"/>
</dbReference>
<dbReference type="SUPFAM" id="SSF52833">
    <property type="entry name" value="Thioredoxin-like"/>
    <property type="match status" value="1"/>
</dbReference>
<dbReference type="InterPro" id="IPR012336">
    <property type="entry name" value="Thioredoxin-like_fold"/>
</dbReference>
<evidence type="ECO:0000313" key="3">
    <source>
        <dbReference type="Proteomes" id="UP000019132"/>
    </source>
</evidence>
<dbReference type="InParanoid" id="K3WGP6"/>
<dbReference type="InterPro" id="IPR036249">
    <property type="entry name" value="Thioredoxin-like_sf"/>
</dbReference>
<proteinExistence type="predicted"/>
<dbReference type="PROSITE" id="PS51352">
    <property type="entry name" value="THIOREDOXIN_2"/>
    <property type="match status" value="1"/>
</dbReference>
<dbReference type="GO" id="GO:0030178">
    <property type="term" value="P:negative regulation of Wnt signaling pathway"/>
    <property type="evidence" value="ECO:0007669"/>
    <property type="project" value="TreeGrafter"/>
</dbReference>
<dbReference type="Gene3D" id="3.40.30.10">
    <property type="entry name" value="Glutaredoxin"/>
    <property type="match status" value="1"/>
</dbReference>